<dbReference type="Proteomes" id="UP000241771">
    <property type="component" value="Unassembled WGS sequence"/>
</dbReference>
<proteinExistence type="predicted"/>
<accession>A0A2T3NNB8</accession>
<feature type="region of interest" description="Disordered" evidence="1">
    <location>
        <begin position="63"/>
        <end position="108"/>
    </location>
</feature>
<evidence type="ECO:0000256" key="2">
    <source>
        <dbReference type="SAM" id="SignalP"/>
    </source>
</evidence>
<gene>
    <name evidence="3" type="ORF">C9I98_19410</name>
</gene>
<evidence type="ECO:0000313" key="4">
    <source>
        <dbReference type="Proteomes" id="UP000241771"/>
    </source>
</evidence>
<sequence>MKPLKLIQIPKLAFSFGLVFGTAILAADVSAEPMKATLQDGREVMLYPDNTWRFIPETLSVPESSSVSKKTSASSAAALSTSTPTSTSISTTEVKPQANPKPVSNTAPITAPAASATVATASAPVQAPDKVQSSSVTQPGIATPDGILIEPGTGKQVEAAQRSGVTLTLEPASYQNGELLIPTSLKNDSTGSIVLVELALKLHSAKGELIAREDQKVWTSIKRMPETYFRPDTEREGRTLRFKVLSAKQYYLEAEITEVDHW</sequence>
<dbReference type="Pfam" id="PF11355">
    <property type="entry name" value="DUF3157"/>
    <property type="match status" value="1"/>
</dbReference>
<dbReference type="EMBL" id="PYMA01000015">
    <property type="protein sequence ID" value="PSW17180.1"/>
    <property type="molecule type" value="Genomic_DNA"/>
</dbReference>
<feature type="compositionally biased region" description="Low complexity" evidence="1">
    <location>
        <begin position="63"/>
        <end position="92"/>
    </location>
</feature>
<reference evidence="3 4" key="1">
    <citation type="submission" date="2018-01" db="EMBL/GenBank/DDBJ databases">
        <title>Whole genome sequencing of Histamine producing bacteria.</title>
        <authorList>
            <person name="Butler K."/>
        </authorList>
    </citation>
    <scope>NUCLEOTIDE SEQUENCE [LARGE SCALE GENOMIC DNA]</scope>
    <source>
        <strain evidence="3 4">DSM 100436</strain>
    </source>
</reference>
<dbReference type="AlphaFoldDB" id="A0A2T3NNB8"/>
<dbReference type="InterPro" id="IPR021501">
    <property type="entry name" value="DUF3157"/>
</dbReference>
<keyword evidence="2" id="KW-0732">Signal</keyword>
<protein>
    <submittedName>
        <fullName evidence="3">DUF3157 domain-containing protein</fullName>
    </submittedName>
</protein>
<feature type="chain" id="PRO_5015507467" evidence="2">
    <location>
        <begin position="27"/>
        <end position="262"/>
    </location>
</feature>
<evidence type="ECO:0000256" key="1">
    <source>
        <dbReference type="SAM" id="MobiDB-lite"/>
    </source>
</evidence>
<feature type="signal peptide" evidence="2">
    <location>
        <begin position="1"/>
        <end position="26"/>
    </location>
</feature>
<dbReference type="OrthoDB" id="5593708at2"/>
<name>A0A2T3NNB8_9GAMM</name>
<evidence type="ECO:0000313" key="3">
    <source>
        <dbReference type="EMBL" id="PSW17180.1"/>
    </source>
</evidence>
<organism evidence="3 4">
    <name type="scientific">Photobacterium sanctipauli</name>
    <dbReference type="NCBI Taxonomy" id="1342794"/>
    <lineage>
        <taxon>Bacteria</taxon>
        <taxon>Pseudomonadati</taxon>
        <taxon>Pseudomonadota</taxon>
        <taxon>Gammaproteobacteria</taxon>
        <taxon>Vibrionales</taxon>
        <taxon>Vibrionaceae</taxon>
        <taxon>Photobacterium</taxon>
    </lineage>
</organism>
<dbReference type="RefSeq" id="WP_036821342.1">
    <property type="nucleotide sequence ID" value="NZ_JGVO01000327.1"/>
</dbReference>
<keyword evidence="4" id="KW-1185">Reference proteome</keyword>
<comment type="caution">
    <text evidence="3">The sequence shown here is derived from an EMBL/GenBank/DDBJ whole genome shotgun (WGS) entry which is preliminary data.</text>
</comment>